<gene>
    <name evidence="2" type="ORF">ElyMa_004622200</name>
</gene>
<dbReference type="EMBL" id="BMAT01009267">
    <property type="protein sequence ID" value="GFS03029.1"/>
    <property type="molecule type" value="Genomic_DNA"/>
</dbReference>
<keyword evidence="3" id="KW-1185">Reference proteome</keyword>
<dbReference type="Proteomes" id="UP000762676">
    <property type="component" value="Unassembled WGS sequence"/>
</dbReference>
<dbReference type="AlphaFoldDB" id="A0AAV4HXT5"/>
<evidence type="ECO:0000313" key="2">
    <source>
        <dbReference type="EMBL" id="GFS03029.1"/>
    </source>
</evidence>
<reference evidence="2 3" key="1">
    <citation type="journal article" date="2021" name="Elife">
        <title>Chloroplast acquisition without the gene transfer in kleptoplastic sea slugs, Plakobranchus ocellatus.</title>
        <authorList>
            <person name="Maeda T."/>
            <person name="Takahashi S."/>
            <person name="Yoshida T."/>
            <person name="Shimamura S."/>
            <person name="Takaki Y."/>
            <person name="Nagai Y."/>
            <person name="Toyoda A."/>
            <person name="Suzuki Y."/>
            <person name="Arimoto A."/>
            <person name="Ishii H."/>
            <person name="Satoh N."/>
            <person name="Nishiyama T."/>
            <person name="Hasebe M."/>
            <person name="Maruyama T."/>
            <person name="Minagawa J."/>
            <person name="Obokata J."/>
            <person name="Shigenobu S."/>
        </authorList>
    </citation>
    <scope>NUCLEOTIDE SEQUENCE [LARGE SCALE GENOMIC DNA]</scope>
</reference>
<feature type="non-terminal residue" evidence="2">
    <location>
        <position position="169"/>
    </location>
</feature>
<protein>
    <submittedName>
        <fullName evidence="2">Uncharacterized protein</fullName>
    </submittedName>
</protein>
<accession>A0AAV4HXT5</accession>
<feature type="compositionally biased region" description="Basic and acidic residues" evidence="1">
    <location>
        <begin position="118"/>
        <end position="129"/>
    </location>
</feature>
<feature type="compositionally biased region" description="Polar residues" evidence="1">
    <location>
        <begin position="143"/>
        <end position="152"/>
    </location>
</feature>
<feature type="region of interest" description="Disordered" evidence="1">
    <location>
        <begin position="94"/>
        <end position="169"/>
    </location>
</feature>
<comment type="caution">
    <text evidence="2">The sequence shown here is derived from an EMBL/GenBank/DDBJ whole genome shotgun (WGS) entry which is preliminary data.</text>
</comment>
<sequence length="169" mass="18519">MRRVHNARNISGRPTSVPPPSAVKVILMKRGDNFLYPDWMGYVSLPLQRESDQSVVYTPPFRPGKPIKRPETWLYPFTNSTATAALSNAELLYGPEGSRSSHANGDDLVGSADFQGGYERERQRLRDLDVGSGSINSSGGSVHNANGSSSKRPSSRNRQQRAACSVVEK</sequence>
<organism evidence="2 3">
    <name type="scientific">Elysia marginata</name>
    <dbReference type="NCBI Taxonomy" id="1093978"/>
    <lineage>
        <taxon>Eukaryota</taxon>
        <taxon>Metazoa</taxon>
        <taxon>Spiralia</taxon>
        <taxon>Lophotrochozoa</taxon>
        <taxon>Mollusca</taxon>
        <taxon>Gastropoda</taxon>
        <taxon>Heterobranchia</taxon>
        <taxon>Euthyneura</taxon>
        <taxon>Panpulmonata</taxon>
        <taxon>Sacoglossa</taxon>
        <taxon>Placobranchoidea</taxon>
        <taxon>Plakobranchidae</taxon>
        <taxon>Elysia</taxon>
    </lineage>
</organism>
<proteinExistence type="predicted"/>
<name>A0AAV4HXT5_9GAST</name>
<evidence type="ECO:0000256" key="1">
    <source>
        <dbReference type="SAM" id="MobiDB-lite"/>
    </source>
</evidence>
<feature type="compositionally biased region" description="Low complexity" evidence="1">
    <location>
        <begin position="131"/>
        <end position="141"/>
    </location>
</feature>
<evidence type="ECO:0000313" key="3">
    <source>
        <dbReference type="Proteomes" id="UP000762676"/>
    </source>
</evidence>